<organism evidence="1 2">
    <name type="scientific">Candidatus Aphodosoma intestinipullorum</name>
    <dbReference type="NCBI Taxonomy" id="2840674"/>
    <lineage>
        <taxon>Bacteria</taxon>
        <taxon>Pseudomonadati</taxon>
        <taxon>Bacteroidota</taxon>
        <taxon>Bacteroidia</taxon>
        <taxon>Bacteroidales</taxon>
        <taxon>Candidatus Aphodosoma</taxon>
    </lineage>
</organism>
<evidence type="ECO:0000313" key="1">
    <source>
        <dbReference type="EMBL" id="MBO8439201.1"/>
    </source>
</evidence>
<protein>
    <submittedName>
        <fullName evidence="1">Uncharacterized protein</fullName>
    </submittedName>
</protein>
<accession>A0A940IEB5</accession>
<reference evidence="1" key="2">
    <citation type="journal article" date="2021" name="PeerJ">
        <title>Extensive microbial diversity within the chicken gut microbiome revealed by metagenomics and culture.</title>
        <authorList>
            <person name="Gilroy R."/>
            <person name="Ravi A."/>
            <person name="Getino M."/>
            <person name="Pursley I."/>
            <person name="Horton D.L."/>
            <person name="Alikhan N.F."/>
            <person name="Baker D."/>
            <person name="Gharbi K."/>
            <person name="Hall N."/>
            <person name="Watson M."/>
            <person name="Adriaenssens E.M."/>
            <person name="Foster-Nyarko E."/>
            <person name="Jarju S."/>
            <person name="Secka A."/>
            <person name="Antonio M."/>
            <person name="Oren A."/>
            <person name="Chaudhuri R.R."/>
            <person name="La Ragione R."/>
            <person name="Hildebrand F."/>
            <person name="Pallen M.J."/>
        </authorList>
    </citation>
    <scope>NUCLEOTIDE SEQUENCE</scope>
    <source>
        <strain evidence="1">3924</strain>
    </source>
</reference>
<dbReference type="InterPro" id="IPR045607">
    <property type="entry name" value="DUF6452"/>
</dbReference>
<dbReference type="EMBL" id="JADIMV010000020">
    <property type="protein sequence ID" value="MBO8439201.1"/>
    <property type="molecule type" value="Genomic_DNA"/>
</dbReference>
<evidence type="ECO:0000313" key="2">
    <source>
        <dbReference type="Proteomes" id="UP000712007"/>
    </source>
</evidence>
<comment type="caution">
    <text evidence="1">The sequence shown here is derived from an EMBL/GenBank/DDBJ whole genome shotgun (WGS) entry which is preliminary data.</text>
</comment>
<reference evidence="1" key="1">
    <citation type="submission" date="2020-10" db="EMBL/GenBank/DDBJ databases">
        <authorList>
            <person name="Gilroy R."/>
        </authorList>
    </citation>
    <scope>NUCLEOTIDE SEQUENCE</scope>
    <source>
        <strain evidence="1">3924</strain>
    </source>
</reference>
<gene>
    <name evidence="1" type="ORF">IAC51_00960</name>
</gene>
<dbReference type="AlphaFoldDB" id="A0A940IEB5"/>
<proteinExistence type="predicted"/>
<dbReference type="Proteomes" id="UP000712007">
    <property type="component" value="Unassembled WGS sequence"/>
</dbReference>
<sequence length="139" mass="15659">MYVSMEVENYEAVFDSTGDNATLRQRTLPLSIGGVGVDSILYDSVSLSEFNVPLKVFDTVSQFRIMRTDTVLPADTLSVYHDNSMEFLSLECGCITYHTLRRVETTTHIIDSIIILNDDVKTSIESSGSNLRIYFRTDD</sequence>
<dbReference type="Pfam" id="PF20050">
    <property type="entry name" value="DUF6452"/>
    <property type="match status" value="1"/>
</dbReference>
<name>A0A940IEB5_9BACT</name>